<dbReference type="CDD" id="cd23539">
    <property type="entry name" value="TFP_LU_ECD_CinHb4_like"/>
    <property type="match status" value="1"/>
</dbReference>
<dbReference type="AlphaFoldDB" id="E4YAI1"/>
<reference evidence="2" key="1">
    <citation type="journal article" date="2010" name="Science">
        <title>Plasticity of animal genome architecture unmasked by rapid evolution of a pelagic tunicate.</title>
        <authorList>
            <person name="Denoeud F."/>
            <person name="Henriet S."/>
            <person name="Mungpakdee S."/>
            <person name="Aury J.M."/>
            <person name="Da Silva C."/>
            <person name="Brinkmann H."/>
            <person name="Mikhaleva J."/>
            <person name="Olsen L.C."/>
            <person name="Jubin C."/>
            <person name="Canestro C."/>
            <person name="Bouquet J.M."/>
            <person name="Danks G."/>
            <person name="Poulain J."/>
            <person name="Campsteijn C."/>
            <person name="Adamski M."/>
            <person name="Cross I."/>
            <person name="Yadetie F."/>
            <person name="Muffato M."/>
            <person name="Louis A."/>
            <person name="Butcher S."/>
            <person name="Tsagkogeorga G."/>
            <person name="Konrad A."/>
            <person name="Singh S."/>
            <person name="Jensen M.F."/>
            <person name="Cong E.H."/>
            <person name="Eikeseth-Otteraa H."/>
            <person name="Noel B."/>
            <person name="Anthouard V."/>
            <person name="Porcel B.M."/>
            <person name="Kachouri-Lafond R."/>
            <person name="Nishino A."/>
            <person name="Ugolini M."/>
            <person name="Chourrout P."/>
            <person name="Nishida H."/>
            <person name="Aasland R."/>
            <person name="Huzurbazar S."/>
            <person name="Westhof E."/>
            <person name="Delsuc F."/>
            <person name="Lehrach H."/>
            <person name="Reinhardt R."/>
            <person name="Weissenbach J."/>
            <person name="Roy S.W."/>
            <person name="Artiguenave F."/>
            <person name="Postlethwait J.H."/>
            <person name="Manak J.R."/>
            <person name="Thompson E.M."/>
            <person name="Jaillon O."/>
            <person name="Du Pasquier L."/>
            <person name="Boudinot P."/>
            <person name="Liberles D.A."/>
            <person name="Volff J.N."/>
            <person name="Philippe H."/>
            <person name="Lenhard B."/>
            <person name="Roest Crollius H."/>
            <person name="Wincker P."/>
            <person name="Chourrout D."/>
        </authorList>
    </citation>
    <scope>NUCLEOTIDE SEQUENCE [LARGE SCALE GENOMIC DNA]</scope>
</reference>
<dbReference type="EMBL" id="FN654359">
    <property type="protein sequence ID" value="CBY32568.1"/>
    <property type="molecule type" value="Genomic_DNA"/>
</dbReference>
<proteinExistence type="predicted"/>
<protein>
    <submittedName>
        <fullName evidence="2">Uncharacterized protein</fullName>
    </submittedName>
</protein>
<sequence length="209" mass="23897">MKALRFLLFAGLVAAQFKSKKEERKLKKKQAKLSLKSAKAVPKKLKKVKNEANVENEANETGSFIDTPHGRAEVLQAQTIEDFLGSSAASCWTCNGRNPDECEERGEWRNCHHGQICAVEVRRRSKFFEGINMGCKQAHSCYVSRDENFHDEQEHQQQCKLYENGLSICRQCCVNKKCFVSHGLNLRGDVPIPWQDFTKQMWIANYNIG</sequence>
<organism evidence="2">
    <name type="scientific">Oikopleura dioica</name>
    <name type="common">Tunicate</name>
    <dbReference type="NCBI Taxonomy" id="34765"/>
    <lineage>
        <taxon>Eukaryota</taxon>
        <taxon>Metazoa</taxon>
        <taxon>Chordata</taxon>
        <taxon>Tunicata</taxon>
        <taxon>Appendicularia</taxon>
        <taxon>Copelata</taxon>
        <taxon>Oikopleuridae</taxon>
        <taxon>Oikopleura</taxon>
    </lineage>
</organism>
<feature type="signal peptide" evidence="1">
    <location>
        <begin position="1"/>
        <end position="15"/>
    </location>
</feature>
<gene>
    <name evidence="2" type="ORF">GSOID_T00031908001</name>
</gene>
<dbReference type="Proteomes" id="UP000011014">
    <property type="component" value="Unassembled WGS sequence"/>
</dbReference>
<evidence type="ECO:0000313" key="2">
    <source>
        <dbReference type="EMBL" id="CBY32568.1"/>
    </source>
</evidence>
<evidence type="ECO:0000256" key="1">
    <source>
        <dbReference type="SAM" id="SignalP"/>
    </source>
</evidence>
<accession>E4YAI1</accession>
<name>E4YAI1_OIKDI</name>
<keyword evidence="1" id="KW-0732">Signal</keyword>
<feature type="chain" id="PRO_5012316561" evidence="1">
    <location>
        <begin position="16"/>
        <end position="209"/>
    </location>
</feature>